<protein>
    <recommendedName>
        <fullName evidence="1">Immunoglobulin V-set domain-containing protein</fullName>
    </recommendedName>
</protein>
<organism evidence="2 3">
    <name type="scientific">Haliaeetus albicilla</name>
    <name type="common">White-tailed sea-eagle</name>
    <name type="synonym">Falco albicilla</name>
    <dbReference type="NCBI Taxonomy" id="8969"/>
    <lineage>
        <taxon>Eukaryota</taxon>
        <taxon>Metazoa</taxon>
        <taxon>Chordata</taxon>
        <taxon>Craniata</taxon>
        <taxon>Vertebrata</taxon>
        <taxon>Euteleostomi</taxon>
        <taxon>Archelosauria</taxon>
        <taxon>Archosauria</taxon>
        <taxon>Dinosauria</taxon>
        <taxon>Saurischia</taxon>
        <taxon>Theropoda</taxon>
        <taxon>Coelurosauria</taxon>
        <taxon>Aves</taxon>
        <taxon>Neognathae</taxon>
        <taxon>Neoaves</taxon>
        <taxon>Telluraves</taxon>
        <taxon>Accipitrimorphae</taxon>
        <taxon>Accipitriformes</taxon>
        <taxon>Accipitridae</taxon>
        <taxon>Accipitrinae</taxon>
        <taxon>Haliaeetus</taxon>
    </lineage>
</organism>
<gene>
    <name evidence="2" type="ORF">N329_10746</name>
</gene>
<name>A0A091NVA3_HALAL</name>
<proteinExistence type="predicted"/>
<feature type="non-terminal residue" evidence="2">
    <location>
        <position position="124"/>
    </location>
</feature>
<feature type="domain" description="Immunoglobulin V-set" evidence="1">
    <location>
        <begin position="26"/>
        <end position="123"/>
    </location>
</feature>
<dbReference type="InterPro" id="IPR013783">
    <property type="entry name" value="Ig-like_fold"/>
</dbReference>
<feature type="non-terminal residue" evidence="2">
    <location>
        <position position="1"/>
    </location>
</feature>
<evidence type="ECO:0000313" key="3">
    <source>
        <dbReference type="Proteomes" id="UP000054379"/>
    </source>
</evidence>
<evidence type="ECO:0000313" key="2">
    <source>
        <dbReference type="EMBL" id="KFP96823.1"/>
    </source>
</evidence>
<accession>A0A091NVA3</accession>
<dbReference type="InterPro" id="IPR036179">
    <property type="entry name" value="Ig-like_dom_sf"/>
</dbReference>
<dbReference type="Pfam" id="PF07686">
    <property type="entry name" value="V-set"/>
    <property type="match status" value="1"/>
</dbReference>
<dbReference type="Gene3D" id="2.60.40.10">
    <property type="entry name" value="Immunoglobulins"/>
    <property type="match status" value="1"/>
</dbReference>
<dbReference type="Proteomes" id="UP000054379">
    <property type="component" value="Unassembled WGS sequence"/>
</dbReference>
<dbReference type="InterPro" id="IPR013106">
    <property type="entry name" value="Ig_V-set"/>
</dbReference>
<dbReference type="EMBL" id="KK642512">
    <property type="protein sequence ID" value="KFP96823.1"/>
    <property type="molecule type" value="Genomic_DNA"/>
</dbReference>
<dbReference type="AlphaFoldDB" id="A0A091NVA3"/>
<reference evidence="2 3" key="1">
    <citation type="submission" date="2014-04" db="EMBL/GenBank/DDBJ databases">
        <title>Genome evolution of avian class.</title>
        <authorList>
            <person name="Zhang G."/>
            <person name="Li C."/>
        </authorList>
    </citation>
    <scope>NUCLEOTIDE SEQUENCE [LARGE SCALE GENOMIC DNA]</scope>
    <source>
        <strain evidence="2">BGI_N329</strain>
    </source>
</reference>
<dbReference type="SUPFAM" id="SSF48726">
    <property type="entry name" value="Immunoglobulin"/>
    <property type="match status" value="1"/>
</dbReference>
<sequence>GAKSVLICPFPSSAGGNLAVLVKIHQDSVNGTEGQSVLLPVSYRLHSAPQYPMRIAWNSSNVQDEFVTCTLGKCSLDAGGAPSSCSAQTFYHGKYRGHTKLFPANGSLLLSDLRLSDSGVYSVT</sequence>
<evidence type="ECO:0000259" key="1">
    <source>
        <dbReference type="Pfam" id="PF07686"/>
    </source>
</evidence>